<evidence type="ECO:0000256" key="4">
    <source>
        <dbReference type="ARBA" id="ARBA00022741"/>
    </source>
</evidence>
<dbReference type="InterPro" id="IPR015413">
    <property type="entry name" value="Methionyl/Leucyl_tRNA_Synth"/>
</dbReference>
<dbReference type="GO" id="GO:0004825">
    <property type="term" value="F:methionine-tRNA ligase activity"/>
    <property type="evidence" value="ECO:0007669"/>
    <property type="project" value="UniProtKB-EC"/>
</dbReference>
<dbReference type="CDD" id="cd07957">
    <property type="entry name" value="Anticodon_Ia_Met"/>
    <property type="match status" value="1"/>
</dbReference>
<dbReference type="GO" id="GO:0005759">
    <property type="term" value="C:mitochondrial matrix"/>
    <property type="evidence" value="ECO:0007669"/>
    <property type="project" value="UniProtKB-SubCell"/>
</dbReference>
<sequence>MILPCIPHFRRLSTSASRWQKLVKPIKTRSYEKDTFFVTTPIYYVNADPHIGHLYTSLIADTIVRWQHLQNKNSKIKFSTGTDEHGIKIQQAASVSNISPNKYCDKIAATYKNLAEDFEINYTSFIRTTDALHMKTVEKFWNELYSRGNLYLENYEGWYCVPDETFLTTSQLKEILDKDGKKKFVSEESGHPVEWTKETNYLFKLSSYQEELKYWMKTNENVTPKKFHKILFDQISKEPLPDISVSRPSSRVSWGIPVPNDSSQTIYVWLDALVNYLTAAGYANDDANFTHTWPPDFQVIGKDILKFHGIYWPAFLIAANLEPPRTLLCHSHWTVSSEKMSKSKQNVVDPFDRANAYTPEGLRYFLLRSGVTHSDGNYNEDKVIRVLNSELADTLGNLLNRCTSESLNPNQEVPKIDAVVLRNLMEKDVTKQFVDNITALPEICRRHYNEIKFYRVVDAIIATLHSGNLFFESMKPWELKKNEADHEQLKVVLHITIECLRVVGILLQPIIPNLSSNILDRINIDINSRCLDDLKIFSWNNDQFVRRDLSSDKFVLFRRILLEHRIRKGRRKDCN</sequence>
<evidence type="ECO:0000256" key="10">
    <source>
        <dbReference type="ARBA" id="ARBA00026124"/>
    </source>
</evidence>
<evidence type="ECO:0000259" key="15">
    <source>
        <dbReference type="Pfam" id="PF09334"/>
    </source>
</evidence>
<dbReference type="NCBIfam" id="TIGR00398">
    <property type="entry name" value="metG"/>
    <property type="match status" value="1"/>
</dbReference>
<dbReference type="InterPro" id="IPR033911">
    <property type="entry name" value="MetRS_core"/>
</dbReference>
<evidence type="ECO:0000256" key="3">
    <source>
        <dbReference type="ARBA" id="ARBA00022598"/>
    </source>
</evidence>
<evidence type="ECO:0000256" key="13">
    <source>
        <dbReference type="ARBA" id="ARBA00047364"/>
    </source>
</evidence>
<dbReference type="GO" id="GO:0006431">
    <property type="term" value="P:methionyl-tRNA aminoacylation"/>
    <property type="evidence" value="ECO:0007669"/>
    <property type="project" value="InterPro"/>
</dbReference>
<dbReference type="AlphaFoldDB" id="A0AAW1UIM4"/>
<keyword evidence="4 14" id="KW-0547">Nucleotide-binding</keyword>
<dbReference type="Proteomes" id="UP001431783">
    <property type="component" value="Unassembled WGS sequence"/>
</dbReference>
<proteinExistence type="inferred from homology"/>
<keyword evidence="3 14" id="KW-0436">Ligase</keyword>
<evidence type="ECO:0000256" key="14">
    <source>
        <dbReference type="RuleBase" id="RU363039"/>
    </source>
</evidence>
<gene>
    <name evidence="17" type="ORF">WA026_008424</name>
</gene>
<dbReference type="SUPFAM" id="SSF47323">
    <property type="entry name" value="Anticodon-binding domain of a subclass of class I aminoacyl-tRNA synthetases"/>
    <property type="match status" value="1"/>
</dbReference>
<dbReference type="InterPro" id="IPR014729">
    <property type="entry name" value="Rossmann-like_a/b/a_fold"/>
</dbReference>
<evidence type="ECO:0000256" key="7">
    <source>
        <dbReference type="ARBA" id="ARBA00022946"/>
    </source>
</evidence>
<comment type="similarity">
    <text evidence="14">Belongs to the class-I aminoacyl-tRNA synthetase family.</text>
</comment>
<protein>
    <recommendedName>
        <fullName evidence="10">Methionine--tRNA ligase, mitochondrial</fullName>
        <ecNumber evidence="2">6.1.1.10</ecNumber>
    </recommendedName>
    <alternativeName>
        <fullName evidence="11">Methionyl-tRNA synthetase 2</fullName>
    </alternativeName>
    <alternativeName>
        <fullName evidence="12">Mitochondrial methionyl-tRNA synthetase</fullName>
    </alternativeName>
</protein>
<dbReference type="FunFam" id="2.170.220.10:FF:000001">
    <property type="entry name" value="methionine--tRNA ligase, mitochondrial"/>
    <property type="match status" value="1"/>
</dbReference>
<keyword evidence="5 14" id="KW-0067">ATP-binding</keyword>
<evidence type="ECO:0000256" key="1">
    <source>
        <dbReference type="ARBA" id="ARBA00004305"/>
    </source>
</evidence>
<evidence type="ECO:0000256" key="6">
    <source>
        <dbReference type="ARBA" id="ARBA00022917"/>
    </source>
</evidence>
<keyword evidence="6 14" id="KW-0648">Protein biosynthesis</keyword>
<keyword evidence="9 14" id="KW-0030">Aminoacyl-tRNA synthetase</keyword>
<dbReference type="Pfam" id="PF19303">
    <property type="entry name" value="Anticodon_3"/>
    <property type="match status" value="1"/>
</dbReference>
<dbReference type="Pfam" id="PF09334">
    <property type="entry name" value="tRNA-synt_1g"/>
    <property type="match status" value="1"/>
</dbReference>
<comment type="catalytic activity">
    <reaction evidence="13">
        <text>tRNA(Met) + L-methionine + ATP = L-methionyl-tRNA(Met) + AMP + diphosphate</text>
        <dbReference type="Rhea" id="RHEA:13481"/>
        <dbReference type="Rhea" id="RHEA-COMP:9667"/>
        <dbReference type="Rhea" id="RHEA-COMP:9698"/>
        <dbReference type="ChEBI" id="CHEBI:30616"/>
        <dbReference type="ChEBI" id="CHEBI:33019"/>
        <dbReference type="ChEBI" id="CHEBI:57844"/>
        <dbReference type="ChEBI" id="CHEBI:78442"/>
        <dbReference type="ChEBI" id="CHEBI:78530"/>
        <dbReference type="ChEBI" id="CHEBI:456215"/>
        <dbReference type="EC" id="6.1.1.10"/>
    </reaction>
</comment>
<accession>A0AAW1UIM4</accession>
<evidence type="ECO:0000256" key="9">
    <source>
        <dbReference type="ARBA" id="ARBA00023146"/>
    </source>
</evidence>
<evidence type="ECO:0000256" key="5">
    <source>
        <dbReference type="ARBA" id="ARBA00022840"/>
    </source>
</evidence>
<dbReference type="PANTHER" id="PTHR43326">
    <property type="entry name" value="METHIONYL-TRNA SYNTHETASE"/>
    <property type="match status" value="1"/>
</dbReference>
<dbReference type="Gene3D" id="3.40.50.620">
    <property type="entry name" value="HUPs"/>
    <property type="match status" value="1"/>
</dbReference>
<feature type="domain" description="Methionyl/Leucyl tRNA synthetase" evidence="15">
    <location>
        <begin position="37"/>
        <end position="402"/>
    </location>
</feature>
<dbReference type="FunFam" id="1.10.730.10:FF:000022">
    <property type="entry name" value="Methionyl-tRNA synthetase 2, mitochondrial"/>
    <property type="match status" value="1"/>
</dbReference>
<reference evidence="17 18" key="1">
    <citation type="submission" date="2023-03" db="EMBL/GenBank/DDBJ databases">
        <title>Genome insight into feeding habits of ladybird beetles.</title>
        <authorList>
            <person name="Li H.-S."/>
            <person name="Huang Y.-H."/>
            <person name="Pang H."/>
        </authorList>
    </citation>
    <scope>NUCLEOTIDE SEQUENCE [LARGE SCALE GENOMIC DNA]</scope>
    <source>
        <strain evidence="17">SYSU_2023b</strain>
        <tissue evidence="17">Whole body</tissue>
    </source>
</reference>
<keyword evidence="8" id="KW-0496">Mitochondrion</keyword>
<dbReference type="SUPFAM" id="SSF52374">
    <property type="entry name" value="Nucleotidylyl transferase"/>
    <property type="match status" value="1"/>
</dbReference>
<dbReference type="GO" id="GO:0005524">
    <property type="term" value="F:ATP binding"/>
    <property type="evidence" value="ECO:0007669"/>
    <property type="project" value="UniProtKB-KW"/>
</dbReference>
<dbReference type="InterPro" id="IPR014758">
    <property type="entry name" value="Met-tRNA_synth"/>
</dbReference>
<dbReference type="Gene3D" id="1.10.730.10">
    <property type="entry name" value="Isoleucyl-tRNA Synthetase, Domain 1"/>
    <property type="match status" value="1"/>
</dbReference>
<feature type="domain" description="Methionyl-tRNA synthetase anticodon-binding" evidence="16">
    <location>
        <begin position="431"/>
        <end position="525"/>
    </location>
</feature>
<evidence type="ECO:0000313" key="18">
    <source>
        <dbReference type="Proteomes" id="UP001431783"/>
    </source>
</evidence>
<evidence type="ECO:0000259" key="16">
    <source>
        <dbReference type="Pfam" id="PF19303"/>
    </source>
</evidence>
<dbReference type="CDD" id="cd00814">
    <property type="entry name" value="MetRS_core"/>
    <property type="match status" value="1"/>
</dbReference>
<evidence type="ECO:0000256" key="8">
    <source>
        <dbReference type="ARBA" id="ARBA00023128"/>
    </source>
</evidence>
<evidence type="ECO:0000256" key="2">
    <source>
        <dbReference type="ARBA" id="ARBA00012838"/>
    </source>
</evidence>
<evidence type="ECO:0000313" key="17">
    <source>
        <dbReference type="EMBL" id="KAK9879920.1"/>
    </source>
</evidence>
<evidence type="ECO:0000256" key="12">
    <source>
        <dbReference type="ARBA" id="ARBA00030331"/>
    </source>
</evidence>
<dbReference type="InterPro" id="IPR009080">
    <property type="entry name" value="tRNAsynth_Ia_anticodon-bd"/>
</dbReference>
<evidence type="ECO:0000256" key="11">
    <source>
        <dbReference type="ARBA" id="ARBA00029831"/>
    </source>
</evidence>
<dbReference type="EC" id="6.1.1.10" evidence="2"/>
<dbReference type="InterPro" id="IPR041872">
    <property type="entry name" value="Anticodon_Met"/>
</dbReference>
<dbReference type="PRINTS" id="PR01041">
    <property type="entry name" value="TRNASYNTHMET"/>
</dbReference>
<keyword evidence="7" id="KW-0809">Transit peptide</keyword>
<dbReference type="Gene3D" id="2.170.220.10">
    <property type="match status" value="1"/>
</dbReference>
<comment type="caution">
    <text evidence="17">The sequence shown here is derived from an EMBL/GenBank/DDBJ whole genome shotgun (WGS) entry which is preliminary data.</text>
</comment>
<comment type="subcellular location">
    <subcellularLocation>
        <location evidence="1">Mitochondrion matrix</location>
    </subcellularLocation>
</comment>
<dbReference type="EMBL" id="JARQZJ010000063">
    <property type="protein sequence ID" value="KAK9879920.1"/>
    <property type="molecule type" value="Genomic_DNA"/>
</dbReference>
<dbReference type="InterPro" id="IPR023457">
    <property type="entry name" value="Met-tRNA_synth_2"/>
</dbReference>
<name>A0AAW1UIM4_9CUCU</name>
<keyword evidence="18" id="KW-1185">Reference proteome</keyword>
<organism evidence="17 18">
    <name type="scientific">Henosepilachna vigintioctopunctata</name>
    <dbReference type="NCBI Taxonomy" id="420089"/>
    <lineage>
        <taxon>Eukaryota</taxon>
        <taxon>Metazoa</taxon>
        <taxon>Ecdysozoa</taxon>
        <taxon>Arthropoda</taxon>
        <taxon>Hexapoda</taxon>
        <taxon>Insecta</taxon>
        <taxon>Pterygota</taxon>
        <taxon>Neoptera</taxon>
        <taxon>Endopterygota</taxon>
        <taxon>Coleoptera</taxon>
        <taxon>Polyphaga</taxon>
        <taxon>Cucujiformia</taxon>
        <taxon>Coccinelloidea</taxon>
        <taxon>Coccinellidae</taxon>
        <taxon>Epilachninae</taxon>
        <taxon>Epilachnini</taxon>
        <taxon>Henosepilachna</taxon>
    </lineage>
</organism>
<dbReference type="PANTHER" id="PTHR43326:SF1">
    <property type="entry name" value="METHIONINE--TRNA LIGASE, MITOCHONDRIAL"/>
    <property type="match status" value="1"/>
</dbReference>